<dbReference type="Pfam" id="PF00072">
    <property type="entry name" value="Response_reg"/>
    <property type="match status" value="1"/>
</dbReference>
<protein>
    <submittedName>
        <fullName evidence="10">Response regulator transcription factor</fullName>
    </submittedName>
</protein>
<proteinExistence type="predicted"/>
<dbReference type="Gene3D" id="1.10.10.10">
    <property type="entry name" value="Winged helix-like DNA-binding domain superfamily/Winged helix DNA-binding domain"/>
    <property type="match status" value="1"/>
</dbReference>
<gene>
    <name evidence="10" type="ORF">H1191_06080</name>
</gene>
<keyword evidence="1 6" id="KW-0597">Phosphoprotein</keyword>
<dbReference type="GO" id="GO:0000976">
    <property type="term" value="F:transcription cis-regulatory region binding"/>
    <property type="evidence" value="ECO:0007669"/>
    <property type="project" value="TreeGrafter"/>
</dbReference>
<dbReference type="GO" id="GO:0005829">
    <property type="term" value="C:cytosol"/>
    <property type="evidence" value="ECO:0007669"/>
    <property type="project" value="TreeGrafter"/>
</dbReference>
<comment type="caution">
    <text evidence="10">The sequence shown here is derived from an EMBL/GenBank/DDBJ whole genome shotgun (WGS) entry which is preliminary data.</text>
</comment>
<evidence type="ECO:0000313" key="10">
    <source>
        <dbReference type="EMBL" id="MBA4493873.1"/>
    </source>
</evidence>
<evidence type="ECO:0000313" key="11">
    <source>
        <dbReference type="Proteomes" id="UP000535491"/>
    </source>
</evidence>
<dbReference type="GO" id="GO:0032993">
    <property type="term" value="C:protein-DNA complex"/>
    <property type="evidence" value="ECO:0007669"/>
    <property type="project" value="TreeGrafter"/>
</dbReference>
<dbReference type="InterPro" id="IPR011006">
    <property type="entry name" value="CheY-like_superfamily"/>
</dbReference>
<dbReference type="GO" id="GO:0006355">
    <property type="term" value="P:regulation of DNA-templated transcription"/>
    <property type="evidence" value="ECO:0007669"/>
    <property type="project" value="InterPro"/>
</dbReference>
<dbReference type="AlphaFoldDB" id="A0A7W1WQ67"/>
<evidence type="ECO:0000256" key="1">
    <source>
        <dbReference type="ARBA" id="ARBA00022553"/>
    </source>
</evidence>
<feature type="domain" description="Response regulatory" evidence="8">
    <location>
        <begin position="2"/>
        <end position="115"/>
    </location>
</feature>
<dbReference type="InterPro" id="IPR001867">
    <property type="entry name" value="OmpR/PhoB-type_DNA-bd"/>
</dbReference>
<keyword evidence="2" id="KW-0902">Two-component regulatory system</keyword>
<evidence type="ECO:0000256" key="2">
    <source>
        <dbReference type="ARBA" id="ARBA00023012"/>
    </source>
</evidence>
<feature type="DNA-binding region" description="OmpR/PhoB-type" evidence="7">
    <location>
        <begin position="124"/>
        <end position="222"/>
    </location>
</feature>
<dbReference type="Gene3D" id="3.40.50.2300">
    <property type="match status" value="1"/>
</dbReference>
<dbReference type="CDD" id="cd00383">
    <property type="entry name" value="trans_reg_C"/>
    <property type="match status" value="1"/>
</dbReference>
<dbReference type="InterPro" id="IPR016032">
    <property type="entry name" value="Sig_transdc_resp-reg_C-effctor"/>
</dbReference>
<evidence type="ECO:0000256" key="5">
    <source>
        <dbReference type="ARBA" id="ARBA00023163"/>
    </source>
</evidence>
<dbReference type="Gene3D" id="6.10.250.690">
    <property type="match status" value="1"/>
</dbReference>
<dbReference type="SMART" id="SM00862">
    <property type="entry name" value="Trans_reg_C"/>
    <property type="match status" value="1"/>
</dbReference>
<evidence type="ECO:0000256" key="6">
    <source>
        <dbReference type="PROSITE-ProRule" id="PRU00169"/>
    </source>
</evidence>
<dbReference type="SUPFAM" id="SSF52172">
    <property type="entry name" value="CheY-like"/>
    <property type="match status" value="1"/>
</dbReference>
<keyword evidence="3" id="KW-0805">Transcription regulation</keyword>
<evidence type="ECO:0000256" key="7">
    <source>
        <dbReference type="PROSITE-ProRule" id="PRU01091"/>
    </source>
</evidence>
<dbReference type="PROSITE" id="PS51755">
    <property type="entry name" value="OMPR_PHOB"/>
    <property type="match status" value="1"/>
</dbReference>
<keyword evidence="5" id="KW-0804">Transcription</keyword>
<dbReference type="SUPFAM" id="SSF46894">
    <property type="entry name" value="C-terminal effector domain of the bipartite response regulators"/>
    <property type="match status" value="1"/>
</dbReference>
<feature type="modified residue" description="4-aspartylphosphate" evidence="6">
    <location>
        <position position="50"/>
    </location>
</feature>
<dbReference type="InterPro" id="IPR039420">
    <property type="entry name" value="WalR-like"/>
</dbReference>
<keyword evidence="11" id="KW-1185">Reference proteome</keyword>
<dbReference type="InterPro" id="IPR001789">
    <property type="entry name" value="Sig_transdc_resp-reg_receiver"/>
</dbReference>
<evidence type="ECO:0000259" key="8">
    <source>
        <dbReference type="PROSITE" id="PS50110"/>
    </source>
</evidence>
<dbReference type="InterPro" id="IPR036388">
    <property type="entry name" value="WH-like_DNA-bd_sf"/>
</dbReference>
<dbReference type="PANTHER" id="PTHR48111:SF22">
    <property type="entry name" value="REGULATOR OF RPOS"/>
    <property type="match status" value="1"/>
</dbReference>
<dbReference type="PROSITE" id="PS50110">
    <property type="entry name" value="RESPONSE_REGULATORY"/>
    <property type="match status" value="1"/>
</dbReference>
<feature type="domain" description="OmpR/PhoB-type" evidence="9">
    <location>
        <begin position="124"/>
        <end position="222"/>
    </location>
</feature>
<name>A0A7W1WQ67_9BACL</name>
<dbReference type="Proteomes" id="UP000535491">
    <property type="component" value="Unassembled WGS sequence"/>
</dbReference>
<evidence type="ECO:0000259" key="9">
    <source>
        <dbReference type="PROSITE" id="PS51755"/>
    </source>
</evidence>
<dbReference type="GO" id="GO:0000156">
    <property type="term" value="F:phosphorelay response regulator activity"/>
    <property type="evidence" value="ECO:0007669"/>
    <property type="project" value="TreeGrafter"/>
</dbReference>
<accession>A0A7W1WQ67</accession>
<dbReference type="EMBL" id="JACEIQ010000004">
    <property type="protein sequence ID" value="MBA4493873.1"/>
    <property type="molecule type" value="Genomic_DNA"/>
</dbReference>
<evidence type="ECO:0000256" key="3">
    <source>
        <dbReference type="ARBA" id="ARBA00023015"/>
    </source>
</evidence>
<organism evidence="10 11">
    <name type="scientific">Paenactinomyces guangxiensis</name>
    <dbReference type="NCBI Taxonomy" id="1490290"/>
    <lineage>
        <taxon>Bacteria</taxon>
        <taxon>Bacillati</taxon>
        <taxon>Bacillota</taxon>
        <taxon>Bacilli</taxon>
        <taxon>Bacillales</taxon>
        <taxon>Thermoactinomycetaceae</taxon>
        <taxon>Paenactinomyces</taxon>
    </lineage>
</organism>
<dbReference type="SMART" id="SM00448">
    <property type="entry name" value="REC"/>
    <property type="match status" value="1"/>
</dbReference>
<keyword evidence="4 7" id="KW-0238">DNA-binding</keyword>
<evidence type="ECO:0000256" key="4">
    <source>
        <dbReference type="ARBA" id="ARBA00023125"/>
    </source>
</evidence>
<sequence length="223" mass="25376">MKILLVEDDLPLLESIERILGEEFQVAAAQSGDEGLYLAEQNIYDLIILDIMLPVMSGLDVLRQIRQQGLDVPVLLLTAKDSVEDKVRGLDQGADDYLVKPFAVPELLARVRALLRRKGALGIEGTLRYGPITLHPREQTGYIHEKLLSLTAKEYALLEYLVQNAGNILTREQLFDRVWGFDSDTTISVVELYIHYLRKKLTPFHLQKMIRTVRGIGYMLKEE</sequence>
<reference evidence="10 11" key="1">
    <citation type="submission" date="2020-07" db="EMBL/GenBank/DDBJ databases">
        <authorList>
            <person name="Feng H."/>
        </authorList>
    </citation>
    <scope>NUCLEOTIDE SEQUENCE [LARGE SCALE GENOMIC DNA]</scope>
    <source>
        <strain evidence="11">s-10</strain>
    </source>
</reference>
<dbReference type="RefSeq" id="WP_181751114.1">
    <property type="nucleotide sequence ID" value="NZ_JACEIQ010000004.1"/>
</dbReference>
<dbReference type="Pfam" id="PF00486">
    <property type="entry name" value="Trans_reg_C"/>
    <property type="match status" value="1"/>
</dbReference>
<dbReference type="PANTHER" id="PTHR48111">
    <property type="entry name" value="REGULATOR OF RPOS"/>
    <property type="match status" value="1"/>
</dbReference>